<accession>A0ABN6NR10</accession>
<keyword evidence="2" id="KW-0812">Transmembrane</keyword>
<name>A0ABN6NR10_9ENTE</name>
<sequence>MRKRVKLGFLLPLLATFLCILSPIDAQGKEVQEVETEGSIQFTGFYEPIGTPEPTPPDGSEKPPSGGVNRPDGSLPKTNMIGETYLYWMGIGILFFVILFWKRRKQKESNTEGQFKTKNKQKVGIIT</sequence>
<dbReference type="EMBL" id="AP025635">
    <property type="protein sequence ID" value="BDG68085.1"/>
    <property type="molecule type" value="Genomic_DNA"/>
</dbReference>
<dbReference type="NCBIfam" id="TIGR01167">
    <property type="entry name" value="LPXTG_anchor"/>
    <property type="match status" value="1"/>
</dbReference>
<evidence type="ECO:0000313" key="4">
    <source>
        <dbReference type="EMBL" id="BDG68085.1"/>
    </source>
</evidence>
<dbReference type="RefSeq" id="WP_244350665.1">
    <property type="nucleotide sequence ID" value="NZ_AP025635.1"/>
</dbReference>
<evidence type="ECO:0000256" key="3">
    <source>
        <dbReference type="SAM" id="SignalP"/>
    </source>
</evidence>
<keyword evidence="2" id="KW-1133">Transmembrane helix</keyword>
<keyword evidence="3" id="KW-0732">Signal</keyword>
<feature type="signal peptide" evidence="3">
    <location>
        <begin position="1"/>
        <end position="28"/>
    </location>
</feature>
<organism evidence="4 5">
    <name type="scientific">Enterococcus innesii</name>
    <dbReference type="NCBI Taxonomy" id="2839759"/>
    <lineage>
        <taxon>Bacteria</taxon>
        <taxon>Bacillati</taxon>
        <taxon>Bacillota</taxon>
        <taxon>Bacilli</taxon>
        <taxon>Lactobacillales</taxon>
        <taxon>Enterococcaceae</taxon>
        <taxon>Enterococcus</taxon>
    </lineage>
</organism>
<evidence type="ECO:0000313" key="5">
    <source>
        <dbReference type="Proteomes" id="UP000831692"/>
    </source>
</evidence>
<evidence type="ECO:0000256" key="2">
    <source>
        <dbReference type="SAM" id="Phobius"/>
    </source>
</evidence>
<protein>
    <recommendedName>
        <fullName evidence="6">LPXTG cell wall anchor domain-containing protein</fullName>
    </recommendedName>
</protein>
<dbReference type="GeneID" id="83457653"/>
<keyword evidence="2" id="KW-0472">Membrane</keyword>
<feature type="region of interest" description="Disordered" evidence="1">
    <location>
        <begin position="43"/>
        <end position="76"/>
    </location>
</feature>
<feature type="chain" id="PRO_5047319837" description="LPXTG cell wall anchor domain-containing protein" evidence="3">
    <location>
        <begin position="29"/>
        <end position="127"/>
    </location>
</feature>
<keyword evidence="5" id="KW-1185">Reference proteome</keyword>
<dbReference type="Proteomes" id="UP000831692">
    <property type="component" value="Chromosome"/>
</dbReference>
<evidence type="ECO:0000256" key="1">
    <source>
        <dbReference type="SAM" id="MobiDB-lite"/>
    </source>
</evidence>
<feature type="transmembrane region" description="Helical" evidence="2">
    <location>
        <begin position="85"/>
        <end position="101"/>
    </location>
</feature>
<gene>
    <name evidence="4" type="ORF">ENLAB_16490</name>
</gene>
<reference evidence="4 5" key="1">
    <citation type="submission" date="2022-03" db="EMBL/GenBank/DDBJ databases">
        <title>Complete genome sequence of Enterococcus innesii DB-1.</title>
        <authorList>
            <person name="Fukuda D."/>
            <person name="Nolasco-Hipolito C."/>
        </authorList>
    </citation>
    <scope>NUCLEOTIDE SEQUENCE [LARGE SCALE GENOMIC DNA]</scope>
    <source>
        <strain evidence="4 5">DB-1</strain>
    </source>
</reference>
<proteinExistence type="predicted"/>
<evidence type="ECO:0008006" key="6">
    <source>
        <dbReference type="Google" id="ProtNLM"/>
    </source>
</evidence>